<feature type="repeat" description="WD" evidence="3">
    <location>
        <begin position="581"/>
        <end position="612"/>
    </location>
</feature>
<name>A0A8H6X6A3_9AGAR</name>
<dbReference type="Proteomes" id="UP000620124">
    <property type="component" value="Unassembled WGS sequence"/>
</dbReference>
<keyword evidence="6" id="KW-1185">Reference proteome</keyword>
<dbReference type="SUPFAM" id="SSF50978">
    <property type="entry name" value="WD40 repeat-like"/>
    <property type="match status" value="1"/>
</dbReference>
<dbReference type="SMART" id="SM00320">
    <property type="entry name" value="WD40"/>
    <property type="match status" value="14"/>
</dbReference>
<sequence>MASQAGSFKTLGLTPVKRSTASLRHCSNSRMPSTVAWHSKLLFFSVAIKADTEYLVQSDRLKSLNPLELDASQRTICLPGTQQDVLAAITNWLTAPADSTNVLWLHGVAGAGKSTISTTISQYCRNLCRLGAFLFFDRNNPASSSPGGVLRTIAYWMAMSNTHIRAAISNAIMHDAALAIAPIQTQFQKLLLEPLNVAADNILGPITVILDALDECGNAESRESLVSLIVDEFPKLPPVFRFFIAGRPESDIASRFRGCSHIAEMQLDIGTEAIKHDITAYIHERMRNIRQFKRSLEPEWPGQHVVKTLTEYSGGVFIWASTACKFIRSFDPKRRLAIILAAGVSNDLDELYTIALRNSADWTDTSFARDAHSVLGAIVLSQMPLTDHTIDKLLQFRVGRSAEVLEYLGCVVQWSPGQAARILHASLSEYMADSARSGGNPWFVDSKIQSIPLALGCLQILKSQLRFNMCDLEDSHILNSDIPELSARIEHYISGELKYAKVLSLLGQVPIAIASLQIARDYVQQTDTAFQNLLQDGIRFLGGFSPVIAQSATHIYISALPLAPPGVFGSQAIFPILPADITFSPDGKQIASGSSDKTVRIWDSETGDMIICNGHNRDVNTVAFSPNGRQIVSGGFDGFRFWDSKTGVLISTVPGEYRIFCLAFSPDGKQLASGSDGKEVQLWDLTLGVVVGEFEGHTDSVKSVAFSLNGTRIASGSADHTVRVWDTESRTLLTGPFEGHTDEIMSVAFSPNGKLIVSGSRDRTLRVWDSATGDVVARPWEGVSLITSAAFSPDGKRIVAASIDHTVRIWDIQTGSVVAGPFQHLNRVWTVAFSPDEKHIVSGSDDQNIRVWDIEIDNVDTEQVPNDDSGAISFISVSPDGRHLASVLTDGGVQVFDSKTGVLAVDPLKHGPDKVSCVAFSPNGNQIVHGGSGGKLQVWNYRTGDATVRTLAPLQANACTPSSTSDSSSGLAIWSVAFSLDGHKIVGGFSGGIIKVLNSETGDVVADLSGQHTGHVFGVSFSPDGNRIASCSGDGTIRIWDTQTGATVVGPILKNTGPVLSIAFSPDGKYLSSRSWDSTVLILESETGLAVSKFDAFTDVAFSPDGMQLVSGSLDMTVRVWDLKTGVVIAGPYEGHTGGVCSVAFLPNGKQIVSASDDNSIRIWEV</sequence>
<accession>A0A8H6X6A3</accession>
<dbReference type="PROSITE" id="PS00678">
    <property type="entry name" value="WD_REPEATS_1"/>
    <property type="match status" value="7"/>
</dbReference>
<dbReference type="OrthoDB" id="163438at2759"/>
<feature type="repeat" description="WD" evidence="3">
    <location>
        <begin position="1009"/>
        <end position="1050"/>
    </location>
</feature>
<dbReference type="InterPro" id="IPR020472">
    <property type="entry name" value="WD40_PAC1"/>
</dbReference>
<gene>
    <name evidence="5" type="ORF">MVEN_02242400</name>
</gene>
<proteinExistence type="predicted"/>
<evidence type="ECO:0000256" key="3">
    <source>
        <dbReference type="PROSITE-ProRule" id="PRU00221"/>
    </source>
</evidence>
<organism evidence="5 6">
    <name type="scientific">Mycena venus</name>
    <dbReference type="NCBI Taxonomy" id="2733690"/>
    <lineage>
        <taxon>Eukaryota</taxon>
        <taxon>Fungi</taxon>
        <taxon>Dikarya</taxon>
        <taxon>Basidiomycota</taxon>
        <taxon>Agaricomycotina</taxon>
        <taxon>Agaricomycetes</taxon>
        <taxon>Agaricomycetidae</taxon>
        <taxon>Agaricales</taxon>
        <taxon>Marasmiineae</taxon>
        <taxon>Mycenaceae</taxon>
        <taxon>Mycena</taxon>
    </lineage>
</organism>
<dbReference type="SUPFAM" id="SSF50998">
    <property type="entry name" value="Quinoprotein alcohol dehydrogenase-like"/>
    <property type="match status" value="1"/>
</dbReference>
<dbReference type="Gene3D" id="3.40.50.300">
    <property type="entry name" value="P-loop containing nucleotide triphosphate hydrolases"/>
    <property type="match status" value="1"/>
</dbReference>
<comment type="caution">
    <text evidence="5">The sequence shown here is derived from an EMBL/GenBank/DDBJ whole genome shotgun (WGS) entry which is preliminary data.</text>
</comment>
<dbReference type="PROSITE" id="PS50082">
    <property type="entry name" value="WD_REPEATS_2"/>
    <property type="match status" value="11"/>
</dbReference>
<feature type="repeat" description="WD" evidence="3">
    <location>
        <begin position="694"/>
        <end position="735"/>
    </location>
</feature>
<dbReference type="InterPro" id="IPR019775">
    <property type="entry name" value="WD40_repeat_CS"/>
</dbReference>
<feature type="repeat" description="WD" evidence="3">
    <location>
        <begin position="786"/>
        <end position="820"/>
    </location>
</feature>
<dbReference type="Pfam" id="PF24883">
    <property type="entry name" value="NPHP3_N"/>
    <property type="match status" value="1"/>
</dbReference>
<dbReference type="EMBL" id="JACAZI010000025">
    <property type="protein sequence ID" value="KAF7334927.1"/>
    <property type="molecule type" value="Genomic_DNA"/>
</dbReference>
<dbReference type="InterPro" id="IPR036322">
    <property type="entry name" value="WD40_repeat_dom_sf"/>
</dbReference>
<protein>
    <submittedName>
        <fullName evidence="5">WD40 repeat-like protein</fullName>
    </submittedName>
</protein>
<dbReference type="InterPro" id="IPR056884">
    <property type="entry name" value="NPHP3-like_N"/>
</dbReference>
<feature type="repeat" description="WD" evidence="3">
    <location>
        <begin position="908"/>
        <end position="949"/>
    </location>
</feature>
<evidence type="ECO:0000256" key="2">
    <source>
        <dbReference type="ARBA" id="ARBA00022737"/>
    </source>
</evidence>
<feature type="repeat" description="WD" evidence="3">
    <location>
        <begin position="1090"/>
        <end position="1131"/>
    </location>
</feature>
<reference evidence="5" key="1">
    <citation type="submission" date="2020-05" db="EMBL/GenBank/DDBJ databases">
        <title>Mycena genomes resolve the evolution of fungal bioluminescence.</title>
        <authorList>
            <person name="Tsai I.J."/>
        </authorList>
    </citation>
    <scope>NUCLEOTIDE SEQUENCE</scope>
    <source>
        <strain evidence="5">CCC161011</strain>
    </source>
</reference>
<evidence type="ECO:0000256" key="1">
    <source>
        <dbReference type="ARBA" id="ARBA00022574"/>
    </source>
</evidence>
<dbReference type="Pfam" id="PF00400">
    <property type="entry name" value="WD40"/>
    <property type="match status" value="12"/>
</dbReference>
<evidence type="ECO:0000313" key="6">
    <source>
        <dbReference type="Proteomes" id="UP000620124"/>
    </source>
</evidence>
<keyword evidence="2" id="KW-0677">Repeat</keyword>
<feature type="repeat" description="WD" evidence="3">
    <location>
        <begin position="612"/>
        <end position="638"/>
    </location>
</feature>
<evidence type="ECO:0000259" key="4">
    <source>
        <dbReference type="Pfam" id="PF24883"/>
    </source>
</evidence>
<dbReference type="InterPro" id="IPR053299">
    <property type="entry name" value="ASTRA_WD_repeat"/>
</dbReference>
<dbReference type="SUPFAM" id="SSF52540">
    <property type="entry name" value="P-loop containing nucleoside triphosphate hydrolases"/>
    <property type="match status" value="1"/>
</dbReference>
<dbReference type="InterPro" id="IPR011047">
    <property type="entry name" value="Quinoprotein_ADH-like_sf"/>
</dbReference>
<dbReference type="PANTHER" id="PTHR44156">
    <property type="entry name" value="SUPERNUMERARY LIMBS, ISOFORM B-RELATED"/>
    <property type="match status" value="1"/>
</dbReference>
<dbReference type="AlphaFoldDB" id="A0A8H6X6A3"/>
<dbReference type="PRINTS" id="PR00320">
    <property type="entry name" value="GPROTEINBRPT"/>
</dbReference>
<keyword evidence="1 3" id="KW-0853">WD repeat</keyword>
<dbReference type="CDD" id="cd00200">
    <property type="entry name" value="WD40"/>
    <property type="match status" value="2"/>
</dbReference>
<feature type="repeat" description="WD" evidence="3">
    <location>
        <begin position="1133"/>
        <end position="1166"/>
    </location>
</feature>
<feature type="repeat" description="WD" evidence="3">
    <location>
        <begin position="659"/>
        <end position="685"/>
    </location>
</feature>
<feature type="domain" description="Nephrocystin 3-like N-terminal" evidence="4">
    <location>
        <begin position="88"/>
        <end position="247"/>
    </location>
</feature>
<dbReference type="InterPro" id="IPR027417">
    <property type="entry name" value="P-loop_NTPase"/>
</dbReference>
<dbReference type="InterPro" id="IPR015943">
    <property type="entry name" value="WD40/YVTN_repeat-like_dom_sf"/>
</dbReference>
<feature type="repeat" description="WD" evidence="3">
    <location>
        <begin position="737"/>
        <end position="778"/>
    </location>
</feature>
<dbReference type="PROSITE" id="PS50294">
    <property type="entry name" value="WD_REPEATS_REGION"/>
    <property type="match status" value="10"/>
</dbReference>
<feature type="repeat" description="WD" evidence="3">
    <location>
        <begin position="821"/>
        <end position="855"/>
    </location>
</feature>
<dbReference type="InterPro" id="IPR001680">
    <property type="entry name" value="WD40_rpt"/>
</dbReference>
<evidence type="ECO:0000313" key="5">
    <source>
        <dbReference type="EMBL" id="KAF7334927.1"/>
    </source>
</evidence>
<dbReference type="Gene3D" id="2.130.10.10">
    <property type="entry name" value="YVTN repeat-like/Quinoprotein amine dehydrogenase"/>
    <property type="match status" value="5"/>
</dbReference>